<name>A0AAN9A2Y1_HALRR</name>
<evidence type="ECO:0000256" key="6">
    <source>
        <dbReference type="ARBA" id="ARBA00022989"/>
    </source>
</evidence>
<keyword evidence="4" id="KW-0762">Sugar transport</keyword>
<feature type="transmembrane region" description="Helical" evidence="8">
    <location>
        <begin position="47"/>
        <end position="66"/>
    </location>
</feature>
<dbReference type="Pfam" id="PF00083">
    <property type="entry name" value="Sugar_tr"/>
    <property type="match status" value="1"/>
</dbReference>
<feature type="transmembrane region" description="Helical" evidence="8">
    <location>
        <begin position="382"/>
        <end position="402"/>
    </location>
</feature>
<feature type="transmembrane region" description="Helical" evidence="8">
    <location>
        <begin position="249"/>
        <end position="272"/>
    </location>
</feature>
<feature type="transmembrane region" description="Helical" evidence="8">
    <location>
        <begin position="162"/>
        <end position="182"/>
    </location>
</feature>
<keyword evidence="11" id="KW-1185">Reference proteome</keyword>
<organism evidence="10 11">
    <name type="scientific">Halocaridina rubra</name>
    <name type="common">Hawaiian red shrimp</name>
    <dbReference type="NCBI Taxonomy" id="373956"/>
    <lineage>
        <taxon>Eukaryota</taxon>
        <taxon>Metazoa</taxon>
        <taxon>Ecdysozoa</taxon>
        <taxon>Arthropoda</taxon>
        <taxon>Crustacea</taxon>
        <taxon>Multicrustacea</taxon>
        <taxon>Malacostraca</taxon>
        <taxon>Eumalacostraca</taxon>
        <taxon>Eucarida</taxon>
        <taxon>Decapoda</taxon>
        <taxon>Pleocyemata</taxon>
        <taxon>Caridea</taxon>
        <taxon>Atyoidea</taxon>
        <taxon>Atyidae</taxon>
        <taxon>Halocaridina</taxon>
    </lineage>
</organism>
<feature type="transmembrane region" description="Helical" evidence="8">
    <location>
        <begin position="284"/>
        <end position="306"/>
    </location>
</feature>
<keyword evidence="6 8" id="KW-1133">Transmembrane helix</keyword>
<evidence type="ECO:0000259" key="9">
    <source>
        <dbReference type="PROSITE" id="PS50850"/>
    </source>
</evidence>
<evidence type="ECO:0000256" key="4">
    <source>
        <dbReference type="ARBA" id="ARBA00022597"/>
    </source>
</evidence>
<keyword evidence="7 8" id="KW-0472">Membrane</keyword>
<feature type="transmembrane region" description="Helical" evidence="8">
    <location>
        <begin position="313"/>
        <end position="335"/>
    </location>
</feature>
<dbReference type="PANTHER" id="PTHR48021">
    <property type="match status" value="1"/>
</dbReference>
<evidence type="ECO:0000256" key="8">
    <source>
        <dbReference type="SAM" id="Phobius"/>
    </source>
</evidence>
<comment type="subcellular location">
    <subcellularLocation>
        <location evidence="1">Cell membrane</location>
        <topology evidence="1">Multi-pass membrane protein</topology>
    </subcellularLocation>
</comment>
<gene>
    <name evidence="10" type="ORF">SK128_001258</name>
</gene>
<evidence type="ECO:0000313" key="10">
    <source>
        <dbReference type="EMBL" id="KAK7067627.1"/>
    </source>
</evidence>
<dbReference type="Proteomes" id="UP001381693">
    <property type="component" value="Unassembled WGS sequence"/>
</dbReference>
<proteinExistence type="predicted"/>
<sequence length="467" mass="50940">MMDTVLGAIIASMTHFIIGTIIGLPAVTLTELTNPETTDIFLNTSQVALFSSIIHIGAAMGSLIAGAMNLRLGQRVTLLLTLPATLLLWIILAFSPAVWMVLLVRAFLGAAQGFIGAASSNYVVEIADSNMRGRLSGIIDTCRQIGFLLVYVIGTFNLTWRQISVVCGCVTCIPPFIGLFFLPNSPRWLVTRGRIEEAEKAFTFYRGSHFDVRPELKSVINQFENTTANKTSVREQFHQMLQPGVYPRFILLAFLMFVVHFTGNIAIATFVVPIFQAANAQLDPYASAVLIGSFRVAGTIAFLLIVDHVGRRTALLFSSAACTTSLVALGAYFYLQNGNKDVTSVSWLPLTSLLFYTPFVCAIQAVTSLLRGEILPTALRALGASIMYVVFFTGMFASTQTFPEMITATGEEGAFWVFGGCCVLMAVVVAITLPETKGLSLEQIDDLFRSQNQESLKKLQSFESKVP</sequence>
<keyword evidence="2" id="KW-0813">Transport</keyword>
<feature type="transmembrane region" description="Helical" evidence="8">
    <location>
        <begin position="78"/>
        <end position="100"/>
    </location>
</feature>
<keyword evidence="5 8" id="KW-0812">Transmembrane</keyword>
<comment type="caution">
    <text evidence="10">The sequence shown here is derived from an EMBL/GenBank/DDBJ whole genome shotgun (WGS) entry which is preliminary data.</text>
</comment>
<dbReference type="AlphaFoldDB" id="A0AAN9A2Y1"/>
<dbReference type="InterPro" id="IPR005829">
    <property type="entry name" value="Sugar_transporter_CS"/>
</dbReference>
<dbReference type="PROSITE" id="PS50850">
    <property type="entry name" value="MFS"/>
    <property type="match status" value="1"/>
</dbReference>
<evidence type="ECO:0000313" key="11">
    <source>
        <dbReference type="Proteomes" id="UP001381693"/>
    </source>
</evidence>
<evidence type="ECO:0000256" key="7">
    <source>
        <dbReference type="ARBA" id="ARBA00023136"/>
    </source>
</evidence>
<dbReference type="EMBL" id="JAXCGZ010017905">
    <property type="protein sequence ID" value="KAK7067627.1"/>
    <property type="molecule type" value="Genomic_DNA"/>
</dbReference>
<dbReference type="Gene3D" id="1.20.1250.20">
    <property type="entry name" value="MFS general substrate transporter like domains"/>
    <property type="match status" value="1"/>
</dbReference>
<feature type="transmembrane region" description="Helical" evidence="8">
    <location>
        <begin position="347"/>
        <end position="370"/>
    </location>
</feature>
<dbReference type="InterPro" id="IPR036259">
    <property type="entry name" value="MFS_trans_sf"/>
</dbReference>
<dbReference type="InterPro" id="IPR020846">
    <property type="entry name" value="MFS_dom"/>
</dbReference>
<feature type="domain" description="Major facilitator superfamily (MFS) profile" evidence="9">
    <location>
        <begin position="1"/>
        <end position="437"/>
    </location>
</feature>
<feature type="transmembrane region" description="Helical" evidence="8">
    <location>
        <begin position="106"/>
        <end position="124"/>
    </location>
</feature>
<dbReference type="SUPFAM" id="SSF103473">
    <property type="entry name" value="MFS general substrate transporter"/>
    <property type="match status" value="1"/>
</dbReference>
<reference evidence="10 11" key="1">
    <citation type="submission" date="2023-11" db="EMBL/GenBank/DDBJ databases">
        <title>Halocaridina rubra genome assembly.</title>
        <authorList>
            <person name="Smith C."/>
        </authorList>
    </citation>
    <scope>NUCLEOTIDE SEQUENCE [LARGE SCALE GENOMIC DNA]</scope>
    <source>
        <strain evidence="10">EP-1</strain>
        <tissue evidence="10">Whole</tissue>
    </source>
</reference>
<dbReference type="InterPro" id="IPR050549">
    <property type="entry name" value="MFS_Trehalose_Transporter"/>
</dbReference>
<dbReference type="InterPro" id="IPR005828">
    <property type="entry name" value="MFS_sugar_transport-like"/>
</dbReference>
<dbReference type="FunFam" id="1.20.1250.20:FF:000218">
    <property type="entry name" value="facilitated trehalose transporter Tret1"/>
    <property type="match status" value="1"/>
</dbReference>
<evidence type="ECO:0000256" key="1">
    <source>
        <dbReference type="ARBA" id="ARBA00004651"/>
    </source>
</evidence>
<protein>
    <recommendedName>
        <fullName evidence="9">Major facilitator superfamily (MFS) profile domain-containing protein</fullName>
    </recommendedName>
</protein>
<feature type="transmembrane region" description="Helical" evidence="8">
    <location>
        <begin position="414"/>
        <end position="433"/>
    </location>
</feature>
<feature type="transmembrane region" description="Helical" evidence="8">
    <location>
        <begin position="5"/>
        <end position="27"/>
    </location>
</feature>
<dbReference type="PROSITE" id="PS00217">
    <property type="entry name" value="SUGAR_TRANSPORT_2"/>
    <property type="match status" value="1"/>
</dbReference>
<dbReference type="GO" id="GO:0022857">
    <property type="term" value="F:transmembrane transporter activity"/>
    <property type="evidence" value="ECO:0007669"/>
    <property type="project" value="InterPro"/>
</dbReference>
<dbReference type="GO" id="GO:0005886">
    <property type="term" value="C:plasma membrane"/>
    <property type="evidence" value="ECO:0007669"/>
    <property type="project" value="UniProtKB-SubCell"/>
</dbReference>
<evidence type="ECO:0000256" key="3">
    <source>
        <dbReference type="ARBA" id="ARBA00022475"/>
    </source>
</evidence>
<feature type="transmembrane region" description="Helical" evidence="8">
    <location>
        <begin position="136"/>
        <end position="156"/>
    </location>
</feature>
<accession>A0AAN9A2Y1</accession>
<evidence type="ECO:0000256" key="5">
    <source>
        <dbReference type="ARBA" id="ARBA00022692"/>
    </source>
</evidence>
<evidence type="ECO:0000256" key="2">
    <source>
        <dbReference type="ARBA" id="ARBA00022448"/>
    </source>
</evidence>
<dbReference type="PANTHER" id="PTHR48021:SF1">
    <property type="entry name" value="GH07001P-RELATED"/>
    <property type="match status" value="1"/>
</dbReference>
<keyword evidence="3" id="KW-1003">Cell membrane</keyword>